<feature type="region of interest" description="Disordered" evidence="12">
    <location>
        <begin position="1018"/>
        <end position="1047"/>
    </location>
</feature>
<dbReference type="GO" id="GO:0060271">
    <property type="term" value="P:cilium assembly"/>
    <property type="evidence" value="ECO:0007669"/>
    <property type="project" value="TreeGrafter"/>
</dbReference>
<comment type="caution">
    <text evidence="13">The sequence shown here is derived from an EMBL/GenBank/DDBJ whole genome shotgun (WGS) entry which is preliminary data.</text>
</comment>
<dbReference type="EMBL" id="CAJNOJ010000117">
    <property type="protein sequence ID" value="CAF1146983.1"/>
    <property type="molecule type" value="Genomic_DNA"/>
</dbReference>
<dbReference type="PANTHER" id="PTHR14885:SF1">
    <property type="entry name" value="CILIA- AND FLAGELLA-ASSOCIATED PROTEIN 43"/>
    <property type="match status" value="1"/>
</dbReference>
<reference evidence="13" key="1">
    <citation type="submission" date="2021-02" db="EMBL/GenBank/DDBJ databases">
        <authorList>
            <person name="Nowell W R."/>
        </authorList>
    </citation>
    <scope>NUCLEOTIDE SEQUENCE</scope>
</reference>
<dbReference type="PROSITE" id="PS50082">
    <property type="entry name" value="WD_REPEATS_2"/>
    <property type="match status" value="1"/>
</dbReference>
<evidence type="ECO:0000256" key="5">
    <source>
        <dbReference type="ARBA" id="ARBA00023054"/>
    </source>
</evidence>
<evidence type="ECO:0000313" key="13">
    <source>
        <dbReference type="EMBL" id="CAF1146983.1"/>
    </source>
</evidence>
<organism evidence="13 14">
    <name type="scientific">Adineta ricciae</name>
    <name type="common">Rotifer</name>
    <dbReference type="NCBI Taxonomy" id="249248"/>
    <lineage>
        <taxon>Eukaryota</taxon>
        <taxon>Metazoa</taxon>
        <taxon>Spiralia</taxon>
        <taxon>Gnathifera</taxon>
        <taxon>Rotifera</taxon>
        <taxon>Eurotatoria</taxon>
        <taxon>Bdelloidea</taxon>
        <taxon>Adinetida</taxon>
        <taxon>Adinetidae</taxon>
        <taxon>Adineta</taxon>
    </lineage>
</organism>
<evidence type="ECO:0000256" key="4">
    <source>
        <dbReference type="ARBA" id="ARBA00022737"/>
    </source>
</evidence>
<dbReference type="Gene3D" id="2.130.10.10">
    <property type="entry name" value="YVTN repeat-like/Quinoprotein amine dehydrogenase"/>
    <property type="match status" value="2"/>
</dbReference>
<feature type="coiled-coil region" evidence="11">
    <location>
        <begin position="1233"/>
        <end position="1289"/>
    </location>
</feature>
<dbReference type="InterPro" id="IPR015943">
    <property type="entry name" value="WD40/YVTN_repeat-like_dom_sf"/>
</dbReference>
<evidence type="ECO:0000256" key="1">
    <source>
        <dbReference type="ARBA" id="ARBA00004430"/>
    </source>
</evidence>
<dbReference type="SUPFAM" id="SSF50978">
    <property type="entry name" value="WD40 repeat-like"/>
    <property type="match status" value="2"/>
</dbReference>
<sequence length="1744" mass="202099">MAVRAHRLQSAKPLTISRWWSNGYHGQPIAFVSQSVLFYATDDGLRFHDFIDKDFQQCTTLQANGQGVGVIAGNADVHLFAYADYQHPPVIHLREFPMMSEVKQFTNGAELEYTAIEFSATDELLALSSAPDYLLTIWNWRSGMKLAQCETSKKELVEICFNPNSWNDIGILYRDQINFYTCERRNDKYSLFERQLPLELFNQTIAHNRPTNQPSQPYDHKKIADVIRLYPSRFSYTLIDSTIGIDQGASVQLVAFDTENEEAFQAYVDERAELVATSFCWGDNGYVFIGTSNDALIQVILQFDRERQPFRTTLFAGEEASKTASSLGVFKTIRLHQQGLFCTGSDNVVRLITFDKHDGALQDVNNVNDFMELTSTLKSIAFNQSYDSLFVCSTQGIDMIDLLTQEQRPVALVPVSLGKIVDVAILSPASELAVTVRDTGALEAWSMADGTRKYSTKIDNQSISHIAANPVLPLIVVTTITGYFYFFEVDTHGFRLLHRIRVHSNDVRCIKFNSRGNILISVGLDNSLFIMEMKTEETSAEDMFRIIYRTDLEGEPFALDSDDFTNQRHVNEGPNETQIELDDEQNGNTKEKLAETRIIIALTTKTEKHGRFLIVDFDWQQYRETRNSSLADTIINDSNTKIITKTVFAIYDTIEDFLITARNQLITIGGKVLRMCRIPDETGKNKTERRGRRGAGKLISVEAQDSLAGLSTPGGYLYKNKSVPSWILGVSRSGILSTIRASNMAVESSVPAHSSLAGGCHKSAWSVDSKYFVSIGEDNSIVVLQTKYAGRLMARNGYSTEEYNRIMRNFHHMPTYDNAPLSLYETLYDRFTTYQTKFESANMTPPLPPKEDASWIQLKEYEAALQHLDAHLTSKIEIRTELEHIRKDIRDLMAINDKREDKAKLDRREFDLDAEEQDRQRKEREALINKMREETIAQNLTRLMKREVIKQQCWDAMSVKGRCIEGIINPIRKPSAPVVVENYPLIPRSLDELETIRQVIERRRIEIAEKKLRRQIFADNPDPNGTEGVTTTRPEAPVTENEDEHDKQVTRSTALIGSVCNEFQVDSSVLYNQFELYTQEQKWTQIALLNDLIYKIKEAFNKEFENVHQRKLQELAKIRERNMRIKQINADLDDPSPVWEPDLTEKEKPQLLFEVKDSEIKSERYYTPEQLRILEEQRLNEARRRELERLDNWRERGLNDMMNGVLQVRREDELKKEIPKPAFALEKAEEDWTDAEKQAYQQYLQKVKEQKEEREKLRKVLTAESMKINEQIQESCQAFEQVLSQLHRRRITAQTAVLQEELKISRIIFSLVKDRLILQLEDTYENRAKFLETKVQDLELSKRALEDALVKVDVEKRRLKAEDTFDKQFPREFADVPSVLQDSLKRLLIKRSKMKQPKPPEEYNPYSARQARLIELELDRIQSEADSFTNAPTNIVRSVWDRFVDFRRKRTELERQLRLQEQEETMIKSLRSLRDGELNRKNNEFDQLQNNLITTKDARIDDIVDLYVQIVLRQGQVEIESQPAELAPNEYRNTDAELIHRREIEDLNKSIIESANFKIRQMDKSKGVINDITSMSWEKEKLIYEIADLRQRAQDITFLKVTRNIQEYLACPNDAAFEAQKQREMQMLEATIEKMKERFAEQQVLKEEDVQKLQRDNLSIANVTLAVDEALQNANVNLYERKNIIDQRIIEQSKVEQRERMHQVVRRRRLVDLAKAQAQEVAYLRAEVERLRMKTFPALVQIEH</sequence>
<protein>
    <recommendedName>
        <fullName evidence="9">Cilia- and flagella-associated protein 43</fullName>
    </recommendedName>
</protein>
<keyword evidence="5 11" id="KW-0175">Coiled coil</keyword>
<feature type="repeat" description="WD" evidence="10">
    <location>
        <begin position="500"/>
        <end position="541"/>
    </location>
</feature>
<evidence type="ECO:0000313" key="14">
    <source>
        <dbReference type="Proteomes" id="UP000663852"/>
    </source>
</evidence>
<evidence type="ECO:0000256" key="10">
    <source>
        <dbReference type="PROSITE-ProRule" id="PRU00221"/>
    </source>
</evidence>
<comment type="subcellular location">
    <subcellularLocation>
        <location evidence="1">Cytoplasm</location>
        <location evidence="1">Cytoskeleton</location>
        <location evidence="1">Cilium axoneme</location>
    </subcellularLocation>
</comment>
<dbReference type="Pfam" id="PF25828">
    <property type="entry name" value="CC_Cfap43"/>
    <property type="match status" value="1"/>
</dbReference>
<evidence type="ECO:0000256" key="12">
    <source>
        <dbReference type="SAM" id="MobiDB-lite"/>
    </source>
</evidence>
<keyword evidence="4" id="KW-0677">Repeat</keyword>
<dbReference type="Proteomes" id="UP000663852">
    <property type="component" value="Unassembled WGS sequence"/>
</dbReference>
<feature type="coiled-coil region" evidence="11">
    <location>
        <begin position="905"/>
        <end position="934"/>
    </location>
</feature>
<dbReference type="PANTHER" id="PTHR14885">
    <property type="entry name" value="CILIA- AND FLAGELLA-ASSOCIATED PROTEIN 43-RELATED"/>
    <property type="match status" value="1"/>
</dbReference>
<keyword evidence="3 10" id="KW-0853">WD repeat</keyword>
<feature type="coiled-coil region" evidence="11">
    <location>
        <begin position="1443"/>
        <end position="1498"/>
    </location>
</feature>
<gene>
    <name evidence="13" type="ORF">EDS130_LOCUS22394</name>
</gene>
<evidence type="ECO:0000256" key="2">
    <source>
        <dbReference type="ARBA" id="ARBA00022490"/>
    </source>
</evidence>
<evidence type="ECO:0000256" key="11">
    <source>
        <dbReference type="SAM" id="Coils"/>
    </source>
</evidence>
<dbReference type="InterPro" id="IPR001680">
    <property type="entry name" value="WD40_rpt"/>
</dbReference>
<comment type="similarity">
    <text evidence="8">Belongs to the CFAP43 family.</text>
</comment>
<dbReference type="OrthoDB" id="535167at2759"/>
<feature type="coiled-coil region" evidence="11">
    <location>
        <begin position="1618"/>
        <end position="1645"/>
    </location>
</feature>
<keyword evidence="6" id="KW-0206">Cytoskeleton</keyword>
<evidence type="ECO:0000256" key="3">
    <source>
        <dbReference type="ARBA" id="ARBA00022574"/>
    </source>
</evidence>
<accession>A0A814SG59</accession>
<dbReference type="GO" id="GO:0003341">
    <property type="term" value="P:cilium movement"/>
    <property type="evidence" value="ECO:0007669"/>
    <property type="project" value="UniProtKB-ARBA"/>
</dbReference>
<dbReference type="SMART" id="SM00320">
    <property type="entry name" value="WD40"/>
    <property type="match status" value="4"/>
</dbReference>
<keyword evidence="2" id="KW-0963">Cytoplasm</keyword>
<evidence type="ECO:0000256" key="7">
    <source>
        <dbReference type="ARBA" id="ARBA00023273"/>
    </source>
</evidence>
<evidence type="ECO:0000256" key="9">
    <source>
        <dbReference type="ARBA" id="ARBA00023662"/>
    </source>
</evidence>
<dbReference type="GO" id="GO:0005930">
    <property type="term" value="C:axoneme"/>
    <property type="evidence" value="ECO:0007669"/>
    <property type="project" value="UniProtKB-SubCell"/>
</dbReference>
<keyword evidence="7" id="KW-0966">Cell projection</keyword>
<proteinExistence type="inferred from homology"/>
<name>A0A814SG59_ADIRI</name>
<feature type="coiled-coil region" evidence="11">
    <location>
        <begin position="1321"/>
        <end position="1362"/>
    </location>
</feature>
<evidence type="ECO:0000256" key="6">
    <source>
        <dbReference type="ARBA" id="ARBA00023212"/>
    </source>
</evidence>
<dbReference type="InterPro" id="IPR036322">
    <property type="entry name" value="WD40_repeat_dom_sf"/>
</dbReference>
<evidence type="ECO:0000256" key="8">
    <source>
        <dbReference type="ARBA" id="ARBA00023605"/>
    </source>
</evidence>